<dbReference type="Proteomes" id="UP000663440">
    <property type="component" value="Chromosome"/>
</dbReference>
<dbReference type="EMBL" id="CP071448">
    <property type="protein sequence ID" value="QSW88923.1"/>
    <property type="molecule type" value="Genomic_DNA"/>
</dbReference>
<gene>
    <name evidence="1" type="ORF">J0383_22120</name>
</gene>
<organism evidence="1 2">
    <name type="scientific">Flavobacterium endoglycinae</name>
    <dbReference type="NCBI Taxonomy" id="2816357"/>
    <lineage>
        <taxon>Bacteria</taxon>
        <taxon>Pseudomonadati</taxon>
        <taxon>Bacteroidota</taxon>
        <taxon>Flavobacteriia</taxon>
        <taxon>Flavobacteriales</taxon>
        <taxon>Flavobacteriaceae</taxon>
        <taxon>Flavobacterium</taxon>
    </lineage>
</organism>
<reference evidence="1 2" key="1">
    <citation type="submission" date="2021-03" db="EMBL/GenBank/DDBJ databases">
        <title>Flavobacterium kribbensis sp. nov, an endophytic bacteria, isolated from soybean.</title>
        <authorList>
            <person name="Lee J."/>
            <person name="Seo J."/>
        </authorList>
    </citation>
    <scope>NUCLEOTIDE SEQUENCE [LARGE SCALE GENOMIC DNA]</scope>
    <source>
        <strain evidence="1 2">BB8</strain>
    </source>
</reference>
<protein>
    <submittedName>
        <fullName evidence="1">T9SS type A sorting domain-containing protein</fullName>
    </submittedName>
</protein>
<dbReference type="RefSeq" id="WP_207296122.1">
    <property type="nucleotide sequence ID" value="NZ_CP071448.1"/>
</dbReference>
<keyword evidence="2" id="KW-1185">Reference proteome</keyword>
<dbReference type="NCBIfam" id="NF033708">
    <property type="entry name" value="T9SS_Cterm_ChiA"/>
    <property type="match status" value="1"/>
</dbReference>
<evidence type="ECO:0000313" key="1">
    <source>
        <dbReference type="EMBL" id="QSW88923.1"/>
    </source>
</evidence>
<accession>A0ABX7QEA4</accession>
<sequence length="278" mass="31168">MKKLFFSFILLLAAQYVISLNSNPFLSKPLLKENAFLKFKDPAPEFKSALEVERHRVWLNLTNPEGLFKQLLIGYITGATNGWDHQYDAPTIDGNVYADFYSINEDRKLVIQGRAVPFDPSDIVPLGYRSSIIGNLTISIDHADGILETRDIFLKDKVTGKLHNLKKGSYTFSTLAGVFQDRFVLFYDPDIKLGMNDDVKNNLQPLFVTSKDKVISLKSESAPLQEVAVYDISGKILFSSQKIGAPQLEINSIDSGSQILLVKTTLENGLVMTRKVLF</sequence>
<evidence type="ECO:0000313" key="2">
    <source>
        <dbReference type="Proteomes" id="UP000663440"/>
    </source>
</evidence>
<name>A0ABX7QEA4_9FLAO</name>
<proteinExistence type="predicted"/>